<dbReference type="AlphaFoldDB" id="A0A1R4KAS5"/>
<protein>
    <submittedName>
        <fullName evidence="1">Uncharacterized protein</fullName>
    </submittedName>
</protein>
<organism evidence="1 2">
    <name type="scientific">Microbacterium esteraromaticum</name>
    <dbReference type="NCBI Taxonomy" id="57043"/>
    <lineage>
        <taxon>Bacteria</taxon>
        <taxon>Bacillati</taxon>
        <taxon>Actinomycetota</taxon>
        <taxon>Actinomycetes</taxon>
        <taxon>Micrococcales</taxon>
        <taxon>Microbacteriaceae</taxon>
        <taxon>Microbacterium</taxon>
    </lineage>
</organism>
<proteinExistence type="predicted"/>
<gene>
    <name evidence="1" type="ORF">FM104_11390</name>
</gene>
<dbReference type="Proteomes" id="UP000196320">
    <property type="component" value="Unassembled WGS sequence"/>
</dbReference>
<evidence type="ECO:0000313" key="2">
    <source>
        <dbReference type="Proteomes" id="UP000196320"/>
    </source>
</evidence>
<reference evidence="1 2" key="1">
    <citation type="submission" date="2017-02" db="EMBL/GenBank/DDBJ databases">
        <authorList>
            <person name="Peterson S.W."/>
        </authorList>
    </citation>
    <scope>NUCLEOTIDE SEQUENCE [LARGE SCALE GENOMIC DNA]</scope>
    <source>
        <strain evidence="1 2">B Mb 05.01</strain>
    </source>
</reference>
<name>A0A1R4KAS5_9MICO</name>
<dbReference type="EMBL" id="FUKO01000029">
    <property type="protein sequence ID" value="SJN41416.1"/>
    <property type="molecule type" value="Genomic_DNA"/>
</dbReference>
<accession>A0A1R4KAS5</accession>
<sequence length="160" mass="16780">MWRKSDPEAVPAVLPLIIAEVISEEHIVLTVNGQRIPAAPTTRDELGRAIGELVTRLHSPTRVEVHELDGSVWADIITPVAVPGDAPIPPAAPGPVLVEFTSEGFVPGEDVAIALVLRHTSAGGNGTARALVDRAEKATVTGEVILLGRISGTLSIQRAD</sequence>
<keyword evidence="2" id="KW-1185">Reference proteome</keyword>
<evidence type="ECO:0000313" key="1">
    <source>
        <dbReference type="EMBL" id="SJN41416.1"/>
    </source>
</evidence>